<dbReference type="EMBL" id="CH940647">
    <property type="protein sequence ID" value="KRF84063.1"/>
    <property type="molecule type" value="Genomic_DNA"/>
</dbReference>
<sequence>PRYTHRCHISDFPSRVHILHRDVGNDVYGSHSHSPGAFTMRVDRSRLLMMSCSSSSSSGSGSCGQGRQSGSEPHSVINRPTGI</sequence>
<evidence type="ECO:0000313" key="2">
    <source>
        <dbReference type="EMBL" id="KRF84063.1"/>
    </source>
</evidence>
<dbReference type="AlphaFoldDB" id="A0A0Q9WSM1"/>
<name>A0A0Q9WSM1_DROVI</name>
<proteinExistence type="predicted"/>
<organism evidence="2 3">
    <name type="scientific">Drosophila virilis</name>
    <name type="common">Fruit fly</name>
    <dbReference type="NCBI Taxonomy" id="7244"/>
    <lineage>
        <taxon>Eukaryota</taxon>
        <taxon>Metazoa</taxon>
        <taxon>Ecdysozoa</taxon>
        <taxon>Arthropoda</taxon>
        <taxon>Hexapoda</taxon>
        <taxon>Insecta</taxon>
        <taxon>Pterygota</taxon>
        <taxon>Neoptera</taxon>
        <taxon>Endopterygota</taxon>
        <taxon>Diptera</taxon>
        <taxon>Brachycera</taxon>
        <taxon>Muscomorpha</taxon>
        <taxon>Ephydroidea</taxon>
        <taxon>Drosophilidae</taxon>
        <taxon>Drosophila</taxon>
    </lineage>
</organism>
<reference evidence="2 3" key="1">
    <citation type="journal article" date="2007" name="Nature">
        <title>Evolution of genes and genomes on the Drosophila phylogeny.</title>
        <authorList>
            <consortium name="Drosophila 12 Genomes Consortium"/>
            <person name="Clark A.G."/>
            <person name="Eisen M.B."/>
            <person name="Smith D.R."/>
            <person name="Bergman C.M."/>
            <person name="Oliver B."/>
            <person name="Markow T.A."/>
            <person name="Kaufman T.C."/>
            <person name="Kellis M."/>
            <person name="Gelbart W."/>
            <person name="Iyer V.N."/>
            <person name="Pollard D.A."/>
            <person name="Sackton T.B."/>
            <person name="Larracuente A.M."/>
            <person name="Singh N.D."/>
            <person name="Abad J.P."/>
            <person name="Abt D.N."/>
            <person name="Adryan B."/>
            <person name="Aguade M."/>
            <person name="Akashi H."/>
            <person name="Anderson W.W."/>
            <person name="Aquadro C.F."/>
            <person name="Ardell D.H."/>
            <person name="Arguello R."/>
            <person name="Artieri C.G."/>
            <person name="Barbash D.A."/>
            <person name="Barker D."/>
            <person name="Barsanti P."/>
            <person name="Batterham P."/>
            <person name="Batzoglou S."/>
            <person name="Begun D."/>
            <person name="Bhutkar A."/>
            <person name="Blanco E."/>
            <person name="Bosak S.A."/>
            <person name="Bradley R.K."/>
            <person name="Brand A.D."/>
            <person name="Brent M.R."/>
            <person name="Brooks A.N."/>
            <person name="Brown R.H."/>
            <person name="Butlin R.K."/>
            <person name="Caggese C."/>
            <person name="Calvi B.R."/>
            <person name="Bernardo de Carvalho A."/>
            <person name="Caspi A."/>
            <person name="Castrezana S."/>
            <person name="Celniker S.E."/>
            <person name="Chang J.L."/>
            <person name="Chapple C."/>
            <person name="Chatterji S."/>
            <person name="Chinwalla A."/>
            <person name="Civetta A."/>
            <person name="Clifton S.W."/>
            <person name="Comeron J.M."/>
            <person name="Costello J.C."/>
            <person name="Coyne J.A."/>
            <person name="Daub J."/>
            <person name="David R.G."/>
            <person name="Delcher A.L."/>
            <person name="Delehaunty K."/>
            <person name="Do C.B."/>
            <person name="Ebling H."/>
            <person name="Edwards K."/>
            <person name="Eickbush T."/>
            <person name="Evans J.D."/>
            <person name="Filipski A."/>
            <person name="Findeiss S."/>
            <person name="Freyhult E."/>
            <person name="Fulton L."/>
            <person name="Fulton R."/>
            <person name="Garcia A.C."/>
            <person name="Gardiner A."/>
            <person name="Garfield D.A."/>
            <person name="Garvin B.E."/>
            <person name="Gibson G."/>
            <person name="Gilbert D."/>
            <person name="Gnerre S."/>
            <person name="Godfrey J."/>
            <person name="Good R."/>
            <person name="Gotea V."/>
            <person name="Gravely B."/>
            <person name="Greenberg A.J."/>
            <person name="Griffiths-Jones S."/>
            <person name="Gross S."/>
            <person name="Guigo R."/>
            <person name="Gustafson E.A."/>
            <person name="Haerty W."/>
            <person name="Hahn M.W."/>
            <person name="Halligan D.L."/>
            <person name="Halpern A.L."/>
            <person name="Halter G.M."/>
            <person name="Han M.V."/>
            <person name="Heger A."/>
            <person name="Hillier L."/>
            <person name="Hinrichs A.S."/>
            <person name="Holmes I."/>
            <person name="Hoskins R.A."/>
            <person name="Hubisz M.J."/>
            <person name="Hultmark D."/>
            <person name="Huntley M.A."/>
            <person name="Jaffe D.B."/>
            <person name="Jagadeeshan S."/>
            <person name="Jeck W.R."/>
            <person name="Johnson J."/>
            <person name="Jones C.D."/>
            <person name="Jordan W.C."/>
            <person name="Karpen G.H."/>
            <person name="Kataoka E."/>
            <person name="Keightley P.D."/>
            <person name="Kheradpour P."/>
            <person name="Kirkness E.F."/>
            <person name="Koerich L.B."/>
            <person name="Kristiansen K."/>
            <person name="Kudrna D."/>
            <person name="Kulathinal R.J."/>
            <person name="Kumar S."/>
            <person name="Kwok R."/>
            <person name="Lander E."/>
            <person name="Langley C.H."/>
            <person name="Lapoint R."/>
            <person name="Lazzaro B.P."/>
            <person name="Lee S.J."/>
            <person name="Levesque L."/>
            <person name="Li R."/>
            <person name="Lin C.F."/>
            <person name="Lin M.F."/>
            <person name="Lindblad-Toh K."/>
            <person name="Llopart A."/>
            <person name="Long M."/>
            <person name="Low L."/>
            <person name="Lozovsky E."/>
            <person name="Lu J."/>
            <person name="Luo M."/>
            <person name="Machado C.A."/>
            <person name="Makalowski W."/>
            <person name="Marzo M."/>
            <person name="Matsuda M."/>
            <person name="Matzkin L."/>
            <person name="McAllister B."/>
            <person name="McBride C.S."/>
            <person name="McKernan B."/>
            <person name="McKernan K."/>
            <person name="Mendez-Lago M."/>
            <person name="Minx P."/>
            <person name="Mollenhauer M.U."/>
            <person name="Montooth K."/>
            <person name="Mount S.M."/>
            <person name="Mu X."/>
            <person name="Myers E."/>
            <person name="Negre B."/>
            <person name="Newfeld S."/>
            <person name="Nielsen R."/>
            <person name="Noor M.A."/>
            <person name="O'Grady P."/>
            <person name="Pachter L."/>
            <person name="Papaceit M."/>
            <person name="Parisi M.J."/>
            <person name="Parisi M."/>
            <person name="Parts L."/>
            <person name="Pedersen J.S."/>
            <person name="Pesole G."/>
            <person name="Phillippy A.M."/>
            <person name="Ponting C.P."/>
            <person name="Pop M."/>
            <person name="Porcelli D."/>
            <person name="Powell J.R."/>
            <person name="Prohaska S."/>
            <person name="Pruitt K."/>
            <person name="Puig M."/>
            <person name="Quesneville H."/>
            <person name="Ram K.R."/>
            <person name="Rand D."/>
            <person name="Rasmussen M.D."/>
            <person name="Reed L.K."/>
            <person name="Reenan R."/>
            <person name="Reily A."/>
            <person name="Remington K.A."/>
            <person name="Rieger T.T."/>
            <person name="Ritchie M.G."/>
            <person name="Robin C."/>
            <person name="Rogers Y.H."/>
            <person name="Rohde C."/>
            <person name="Rozas J."/>
            <person name="Rubenfield M.J."/>
            <person name="Ruiz A."/>
            <person name="Russo S."/>
            <person name="Salzberg S.L."/>
            <person name="Sanchez-Gracia A."/>
            <person name="Saranga D.J."/>
            <person name="Sato H."/>
            <person name="Schaeffer S.W."/>
            <person name="Schatz M.C."/>
            <person name="Schlenke T."/>
            <person name="Schwartz R."/>
            <person name="Segarra C."/>
            <person name="Singh R.S."/>
            <person name="Sirot L."/>
            <person name="Sirota M."/>
            <person name="Sisneros N.B."/>
            <person name="Smith C.D."/>
            <person name="Smith T.F."/>
            <person name="Spieth J."/>
            <person name="Stage D.E."/>
            <person name="Stark A."/>
            <person name="Stephan W."/>
            <person name="Strausberg R.L."/>
            <person name="Strempel S."/>
            <person name="Sturgill D."/>
            <person name="Sutton G."/>
            <person name="Sutton G.G."/>
            <person name="Tao W."/>
            <person name="Teichmann S."/>
            <person name="Tobari Y.N."/>
            <person name="Tomimura Y."/>
            <person name="Tsolas J.M."/>
            <person name="Valente V.L."/>
            <person name="Venter E."/>
            <person name="Venter J.C."/>
            <person name="Vicario S."/>
            <person name="Vieira F.G."/>
            <person name="Vilella A.J."/>
            <person name="Villasante A."/>
            <person name="Walenz B."/>
            <person name="Wang J."/>
            <person name="Wasserman M."/>
            <person name="Watts T."/>
            <person name="Wilson D."/>
            <person name="Wilson R.K."/>
            <person name="Wing R.A."/>
            <person name="Wolfner M.F."/>
            <person name="Wong A."/>
            <person name="Wong G.K."/>
            <person name="Wu C.I."/>
            <person name="Wu G."/>
            <person name="Yamamoto D."/>
            <person name="Yang H.P."/>
            <person name="Yang S.P."/>
            <person name="Yorke J.A."/>
            <person name="Yoshida K."/>
            <person name="Zdobnov E."/>
            <person name="Zhang P."/>
            <person name="Zhang Y."/>
            <person name="Zimin A.V."/>
            <person name="Baldwin J."/>
            <person name="Abdouelleil A."/>
            <person name="Abdulkadir J."/>
            <person name="Abebe A."/>
            <person name="Abera B."/>
            <person name="Abreu J."/>
            <person name="Acer S.C."/>
            <person name="Aftuck L."/>
            <person name="Alexander A."/>
            <person name="An P."/>
            <person name="Anderson E."/>
            <person name="Anderson S."/>
            <person name="Arachi H."/>
            <person name="Azer M."/>
            <person name="Bachantsang P."/>
            <person name="Barry A."/>
            <person name="Bayul T."/>
            <person name="Berlin A."/>
            <person name="Bessette D."/>
            <person name="Bloom T."/>
            <person name="Blye J."/>
            <person name="Boguslavskiy L."/>
            <person name="Bonnet C."/>
            <person name="Boukhgalter B."/>
            <person name="Bourzgui I."/>
            <person name="Brown A."/>
            <person name="Cahill P."/>
            <person name="Channer S."/>
            <person name="Cheshatsang Y."/>
            <person name="Chuda L."/>
            <person name="Citroen M."/>
            <person name="Collymore A."/>
            <person name="Cooke P."/>
            <person name="Costello M."/>
            <person name="D'Aco K."/>
            <person name="Daza R."/>
            <person name="De Haan G."/>
            <person name="DeGray S."/>
            <person name="DeMaso C."/>
            <person name="Dhargay N."/>
            <person name="Dooley K."/>
            <person name="Dooley E."/>
            <person name="Doricent M."/>
            <person name="Dorje P."/>
            <person name="Dorjee K."/>
            <person name="Dupes A."/>
            <person name="Elong R."/>
            <person name="Falk J."/>
            <person name="Farina A."/>
            <person name="Faro S."/>
            <person name="Ferguson D."/>
            <person name="Fisher S."/>
            <person name="Foley C.D."/>
            <person name="Franke A."/>
            <person name="Friedrich D."/>
            <person name="Gadbois L."/>
            <person name="Gearin G."/>
            <person name="Gearin C.R."/>
            <person name="Giannoukos G."/>
            <person name="Goode T."/>
            <person name="Graham J."/>
            <person name="Grandbois E."/>
            <person name="Grewal S."/>
            <person name="Gyaltsen K."/>
            <person name="Hafez N."/>
            <person name="Hagos B."/>
            <person name="Hall J."/>
            <person name="Henson C."/>
            <person name="Hollinger A."/>
            <person name="Honan T."/>
            <person name="Huard M.D."/>
            <person name="Hughes L."/>
            <person name="Hurhula B."/>
            <person name="Husby M.E."/>
            <person name="Kamat A."/>
            <person name="Kanga B."/>
            <person name="Kashin S."/>
            <person name="Khazanovich D."/>
            <person name="Kisner P."/>
            <person name="Lance K."/>
            <person name="Lara M."/>
            <person name="Lee W."/>
            <person name="Lennon N."/>
            <person name="Letendre F."/>
            <person name="LeVine R."/>
            <person name="Lipovsky A."/>
            <person name="Liu X."/>
            <person name="Liu J."/>
            <person name="Liu S."/>
            <person name="Lokyitsang T."/>
            <person name="Lokyitsang Y."/>
            <person name="Lubonja R."/>
            <person name="Lui A."/>
            <person name="MacDonald P."/>
            <person name="Magnisalis V."/>
            <person name="Maru K."/>
            <person name="Matthews C."/>
            <person name="McCusker W."/>
            <person name="McDonough S."/>
            <person name="Mehta T."/>
            <person name="Meldrim J."/>
            <person name="Meneus L."/>
            <person name="Mihai O."/>
            <person name="Mihalev A."/>
            <person name="Mihova T."/>
            <person name="Mittelman R."/>
            <person name="Mlenga V."/>
            <person name="Montmayeur A."/>
            <person name="Mulrain L."/>
            <person name="Navidi A."/>
            <person name="Naylor J."/>
            <person name="Negash T."/>
            <person name="Nguyen T."/>
            <person name="Nguyen N."/>
            <person name="Nicol R."/>
            <person name="Norbu C."/>
            <person name="Norbu N."/>
            <person name="Novod N."/>
            <person name="O'Neill B."/>
            <person name="Osman S."/>
            <person name="Markiewicz E."/>
            <person name="Oyono O.L."/>
            <person name="Patti C."/>
            <person name="Phunkhang P."/>
            <person name="Pierre F."/>
            <person name="Priest M."/>
            <person name="Raghuraman S."/>
            <person name="Rege F."/>
            <person name="Reyes R."/>
            <person name="Rise C."/>
            <person name="Rogov P."/>
            <person name="Ross K."/>
            <person name="Ryan E."/>
            <person name="Settipalli S."/>
            <person name="Shea T."/>
            <person name="Sherpa N."/>
            <person name="Shi L."/>
            <person name="Shih D."/>
            <person name="Sparrow T."/>
            <person name="Spaulding J."/>
            <person name="Stalker J."/>
            <person name="Stange-Thomann N."/>
            <person name="Stavropoulos S."/>
            <person name="Stone C."/>
            <person name="Strader C."/>
            <person name="Tesfaye S."/>
            <person name="Thomson T."/>
            <person name="Thoulutsang Y."/>
            <person name="Thoulutsang D."/>
            <person name="Topham K."/>
            <person name="Topping I."/>
            <person name="Tsamla T."/>
            <person name="Vassiliev H."/>
            <person name="Vo A."/>
            <person name="Wangchuk T."/>
            <person name="Wangdi T."/>
            <person name="Weiand M."/>
            <person name="Wilkinson J."/>
            <person name="Wilson A."/>
            <person name="Yadav S."/>
            <person name="Young G."/>
            <person name="Yu Q."/>
            <person name="Zembek L."/>
            <person name="Zhong D."/>
            <person name="Zimmer A."/>
            <person name="Zwirko Z."/>
            <person name="Jaffe D.B."/>
            <person name="Alvarez P."/>
            <person name="Brockman W."/>
            <person name="Butler J."/>
            <person name="Chin C."/>
            <person name="Gnerre S."/>
            <person name="Grabherr M."/>
            <person name="Kleber M."/>
            <person name="Mauceli E."/>
            <person name="MacCallum I."/>
        </authorList>
    </citation>
    <scope>NUCLEOTIDE SEQUENCE [LARGE SCALE GENOMIC DNA]</scope>
    <source>
        <strain evidence="3">Tucson 15010-1051.87</strain>
    </source>
</reference>
<feature type="non-terminal residue" evidence="2">
    <location>
        <position position="1"/>
    </location>
</feature>
<keyword evidence="3" id="KW-1185">Reference proteome</keyword>
<gene>
    <name evidence="2" type="primary">Dvir\GJ26590</name>
    <name evidence="2" type="ORF">Dvir_GJ26590</name>
</gene>
<accession>A0A0Q9WSM1</accession>
<dbReference type="InParanoid" id="A0A0Q9WSM1"/>
<feature type="compositionally biased region" description="Low complexity" evidence="1">
    <location>
        <begin position="51"/>
        <end position="71"/>
    </location>
</feature>
<protein>
    <submittedName>
        <fullName evidence="2">Uncharacterized protein</fullName>
    </submittedName>
</protein>
<dbReference type="Proteomes" id="UP000008792">
    <property type="component" value="Unassembled WGS sequence"/>
</dbReference>
<evidence type="ECO:0000313" key="3">
    <source>
        <dbReference type="Proteomes" id="UP000008792"/>
    </source>
</evidence>
<evidence type="ECO:0000256" key="1">
    <source>
        <dbReference type="SAM" id="MobiDB-lite"/>
    </source>
</evidence>
<feature type="region of interest" description="Disordered" evidence="1">
    <location>
        <begin position="51"/>
        <end position="83"/>
    </location>
</feature>